<dbReference type="GO" id="GO:0003678">
    <property type="term" value="F:DNA helicase activity"/>
    <property type="evidence" value="ECO:0007669"/>
    <property type="project" value="InterPro"/>
</dbReference>
<gene>
    <name evidence="5" type="ORF">VM95_25660</name>
</gene>
<dbReference type="PANTHER" id="PTHR30153:SF2">
    <property type="entry name" value="REPLICATIVE DNA HELICASE"/>
    <property type="match status" value="1"/>
</dbReference>
<dbReference type="InterPro" id="IPR007693">
    <property type="entry name" value="DNA_helicase_DnaB-like_N"/>
</dbReference>
<feature type="compositionally biased region" description="Low complexity" evidence="3">
    <location>
        <begin position="336"/>
        <end position="348"/>
    </location>
</feature>
<dbReference type="PANTHER" id="PTHR30153">
    <property type="entry name" value="REPLICATIVE DNA HELICASE DNAB"/>
    <property type="match status" value="1"/>
</dbReference>
<dbReference type="Gene3D" id="1.10.860.10">
    <property type="entry name" value="DNAb Helicase, Chain A"/>
    <property type="match status" value="2"/>
</dbReference>
<dbReference type="InterPro" id="IPR036185">
    <property type="entry name" value="DNA_heli_DnaB-like_N_sf"/>
</dbReference>
<feature type="domain" description="DNA helicase DnaB-like N-terminal" evidence="4">
    <location>
        <begin position="179"/>
        <end position="240"/>
    </location>
</feature>
<dbReference type="InterPro" id="IPR016136">
    <property type="entry name" value="DNA_helicase_N/primase_C"/>
</dbReference>
<dbReference type="GO" id="GO:0005524">
    <property type="term" value="F:ATP binding"/>
    <property type="evidence" value="ECO:0007669"/>
    <property type="project" value="InterPro"/>
</dbReference>
<feature type="region of interest" description="Disordered" evidence="3">
    <location>
        <begin position="329"/>
        <end position="348"/>
    </location>
</feature>
<evidence type="ECO:0000256" key="1">
    <source>
        <dbReference type="ARBA" id="ARBA00022705"/>
    </source>
</evidence>
<proteinExistence type="predicted"/>
<comment type="caution">
    <text evidence="5">The sequence shown here is derived from an EMBL/GenBank/DDBJ whole genome shotgun (WGS) entry which is preliminary data.</text>
</comment>
<dbReference type="Proteomes" id="UP000033699">
    <property type="component" value="Unassembled WGS sequence"/>
</dbReference>
<reference evidence="5 6" key="1">
    <citation type="submission" date="2015-02" db="EMBL/GenBank/DDBJ databases">
        <authorList>
            <person name="Ju K.-S."/>
            <person name="Doroghazi J.R."/>
            <person name="Metcalf W."/>
        </authorList>
    </citation>
    <scope>NUCLEOTIDE SEQUENCE [LARGE SCALE GENOMIC DNA]</scope>
    <source>
        <strain evidence="5 6">ATCC 31215</strain>
    </source>
</reference>
<keyword evidence="6" id="KW-1185">Reference proteome</keyword>
<organism evidence="5 6">
    <name type="scientific">Streptomyces rubellomurinus (strain ATCC 31215)</name>
    <dbReference type="NCBI Taxonomy" id="359131"/>
    <lineage>
        <taxon>Bacteria</taxon>
        <taxon>Bacillati</taxon>
        <taxon>Actinomycetota</taxon>
        <taxon>Actinomycetes</taxon>
        <taxon>Kitasatosporales</taxon>
        <taxon>Streptomycetaceae</taxon>
        <taxon>Streptomyces</taxon>
    </lineage>
</organism>
<dbReference type="Pfam" id="PF00772">
    <property type="entry name" value="DnaB"/>
    <property type="match status" value="2"/>
</dbReference>
<evidence type="ECO:0000313" key="6">
    <source>
        <dbReference type="Proteomes" id="UP000033699"/>
    </source>
</evidence>
<keyword evidence="1" id="KW-0235">DNA replication</keyword>
<dbReference type="GO" id="GO:0006260">
    <property type="term" value="P:DNA replication"/>
    <property type="evidence" value="ECO:0007669"/>
    <property type="project" value="UniProtKB-KW"/>
</dbReference>
<evidence type="ECO:0000259" key="4">
    <source>
        <dbReference type="Pfam" id="PF00772"/>
    </source>
</evidence>
<dbReference type="SUPFAM" id="SSF48024">
    <property type="entry name" value="N-terminal domain of DnaB helicase"/>
    <property type="match status" value="2"/>
</dbReference>
<evidence type="ECO:0000256" key="3">
    <source>
        <dbReference type="SAM" id="MobiDB-lite"/>
    </source>
</evidence>
<evidence type="ECO:0000313" key="5">
    <source>
        <dbReference type="EMBL" id="KJS59705.1"/>
    </source>
</evidence>
<dbReference type="PATRIC" id="fig|359131.3.peg.6317"/>
<protein>
    <recommendedName>
        <fullName evidence="4">DNA helicase DnaB-like N-terminal domain-containing protein</fullName>
    </recommendedName>
</protein>
<dbReference type="GO" id="GO:0005829">
    <property type="term" value="C:cytosol"/>
    <property type="evidence" value="ECO:0007669"/>
    <property type="project" value="TreeGrafter"/>
</dbReference>
<keyword evidence="2" id="KW-0238">DNA-binding</keyword>
<dbReference type="RefSeq" id="WP_045700727.1">
    <property type="nucleotide sequence ID" value="NZ_JZKH01000061.1"/>
</dbReference>
<feature type="domain" description="DNA helicase DnaB-like N-terminal" evidence="4">
    <location>
        <begin position="8"/>
        <end position="103"/>
    </location>
</feature>
<name>A0A0F2TBJ5_STRR3</name>
<dbReference type="OrthoDB" id="2970604at2"/>
<sequence length="348" mass="38502">MTHPDLVLRAEQAVIGAALRDRQRLDDIAYLTPDRMAHPTHRALLAALIDSRTNAPAATADRLPELIAQRTAISGVNADYLRRLADAAPQTRNIASYARMVQEAAVRRDLALHVDRLRPTAPGLRGPDPVLDRLAQAMRRTEQTAPVARINEPAPEPYEPRARTSGEQEVRVDVRLERQDAVLAELLQHPEQVREVSSWLYPEVFEEGPRREVYEAIVVVAERGEPVDQLTVEWEVYQQDTQAYEVTVEVSVEQHEERPDYLARLAATAVVVGAAIELSGEMLAEDIRTKLATDFATADVTARTPGVEPKVDLAVKAVTSIAQVEPAPLLQPPPVQQQAPSIQPNIRA</sequence>
<dbReference type="EMBL" id="JZKH01000061">
    <property type="protein sequence ID" value="KJS59705.1"/>
    <property type="molecule type" value="Genomic_DNA"/>
</dbReference>
<dbReference type="AlphaFoldDB" id="A0A0F2TBJ5"/>
<dbReference type="GO" id="GO:0003677">
    <property type="term" value="F:DNA binding"/>
    <property type="evidence" value="ECO:0007669"/>
    <property type="project" value="UniProtKB-KW"/>
</dbReference>
<accession>A0A0F2TBJ5</accession>
<evidence type="ECO:0000256" key="2">
    <source>
        <dbReference type="ARBA" id="ARBA00023125"/>
    </source>
</evidence>